<accession>A0A9D1RGZ0</accession>
<dbReference type="GO" id="GO:0031419">
    <property type="term" value="F:cobalamin binding"/>
    <property type="evidence" value="ECO:0007669"/>
    <property type="project" value="InterPro"/>
</dbReference>
<feature type="domain" description="Methylmalonyl-CoA mutase alpha/beta chain catalytic" evidence="1">
    <location>
        <begin position="111"/>
        <end position="473"/>
    </location>
</feature>
<name>A0A9D1RGZ0_9BACT</name>
<organism evidence="2 3">
    <name type="scientific">Candidatus Onthomorpha intestinigallinarum</name>
    <dbReference type="NCBI Taxonomy" id="2840880"/>
    <lineage>
        <taxon>Bacteria</taxon>
        <taxon>Pseudomonadati</taxon>
        <taxon>Bacteroidota</taxon>
        <taxon>Bacteroidia</taxon>
        <taxon>Bacteroidales</taxon>
        <taxon>Candidatus Onthomorpha</taxon>
    </lineage>
</organism>
<dbReference type="AlphaFoldDB" id="A0A9D1RGZ0"/>
<evidence type="ECO:0000313" key="2">
    <source>
        <dbReference type="EMBL" id="HIW88101.1"/>
    </source>
</evidence>
<evidence type="ECO:0000259" key="1">
    <source>
        <dbReference type="Pfam" id="PF01642"/>
    </source>
</evidence>
<protein>
    <submittedName>
        <fullName evidence="2">Methylmalonyl-CoA mutase small subunit</fullName>
    </submittedName>
</protein>
<dbReference type="GO" id="GO:0016866">
    <property type="term" value="F:intramolecular transferase activity"/>
    <property type="evidence" value="ECO:0007669"/>
    <property type="project" value="InterPro"/>
</dbReference>
<dbReference type="EMBL" id="DXGG01000236">
    <property type="protein sequence ID" value="HIW88101.1"/>
    <property type="molecule type" value="Genomic_DNA"/>
</dbReference>
<dbReference type="InterPro" id="IPR006099">
    <property type="entry name" value="MeMalonylCoA_mutase_a/b_cat"/>
</dbReference>
<dbReference type="Gene3D" id="3.20.20.240">
    <property type="entry name" value="Methylmalonyl-CoA mutase"/>
    <property type="match status" value="1"/>
</dbReference>
<dbReference type="InterPro" id="IPR016176">
    <property type="entry name" value="Cbl-dep_enz_cat"/>
</dbReference>
<dbReference type="Proteomes" id="UP000824267">
    <property type="component" value="Unassembled WGS sequence"/>
</dbReference>
<feature type="domain" description="Methylmalonyl-CoA mutase alpha/beta chain catalytic" evidence="1">
    <location>
        <begin position="38"/>
        <end position="110"/>
    </location>
</feature>
<evidence type="ECO:0000313" key="3">
    <source>
        <dbReference type="Proteomes" id="UP000824267"/>
    </source>
</evidence>
<reference evidence="2" key="1">
    <citation type="journal article" date="2021" name="PeerJ">
        <title>Extensive microbial diversity within the chicken gut microbiome revealed by metagenomics and culture.</title>
        <authorList>
            <person name="Gilroy R."/>
            <person name="Ravi A."/>
            <person name="Getino M."/>
            <person name="Pursley I."/>
            <person name="Horton D.L."/>
            <person name="Alikhan N.F."/>
            <person name="Baker D."/>
            <person name="Gharbi K."/>
            <person name="Hall N."/>
            <person name="Watson M."/>
            <person name="Adriaenssens E.M."/>
            <person name="Foster-Nyarko E."/>
            <person name="Jarju S."/>
            <person name="Secka A."/>
            <person name="Antonio M."/>
            <person name="Oren A."/>
            <person name="Chaudhuri R.R."/>
            <person name="La Ragione R."/>
            <person name="Hildebrand F."/>
            <person name="Pallen M.J."/>
        </authorList>
    </citation>
    <scope>NUCLEOTIDE SEQUENCE</scope>
    <source>
        <strain evidence="2">Gambia16-930</strain>
    </source>
</reference>
<dbReference type="PANTHER" id="PTHR48101:SF1">
    <property type="entry name" value="METHYLMALONYL-COA MUTASE, LARGE SUBUNIT"/>
    <property type="match status" value="1"/>
</dbReference>
<comment type="caution">
    <text evidence="2">The sequence shown here is derived from an EMBL/GenBank/DDBJ whole genome shotgun (WGS) entry which is preliminary data.</text>
</comment>
<dbReference type="SUPFAM" id="SSF51703">
    <property type="entry name" value="Cobalamin (vitamin B12)-dependent enzymes"/>
    <property type="match status" value="1"/>
</dbReference>
<proteinExistence type="predicted"/>
<gene>
    <name evidence="2" type="ORF">IAC47_07540</name>
</gene>
<reference evidence="2" key="2">
    <citation type="submission" date="2021-04" db="EMBL/GenBank/DDBJ databases">
        <authorList>
            <person name="Gilroy R."/>
        </authorList>
    </citation>
    <scope>NUCLEOTIDE SEQUENCE</scope>
    <source>
        <strain evidence="2">Gambia16-930</strain>
    </source>
</reference>
<dbReference type="PANTHER" id="PTHR48101">
    <property type="entry name" value="METHYLMALONYL-COA MUTASE, MITOCHONDRIAL-RELATED"/>
    <property type="match status" value="1"/>
</dbReference>
<dbReference type="CDD" id="cd03677">
    <property type="entry name" value="MM_CoA_mutase_beta"/>
    <property type="match status" value="1"/>
</dbReference>
<dbReference type="Gene3D" id="3.40.50.280">
    <property type="entry name" value="Cobalamin-binding domain"/>
    <property type="match status" value="1"/>
</dbReference>
<dbReference type="Pfam" id="PF01642">
    <property type="entry name" value="MM_CoA_mutase"/>
    <property type="match status" value="2"/>
</dbReference>
<sequence>MENEKLFTEFPEVTTEQWEEVIKADLKGADYNKKLIWKTLEGFDVRPYYRAEDLAKLEYLNGNPAEKPFVRGYKKTNNTWDIRQDIKECDIPTANAIALAGLKRGVNSLGLVAKNVKTASDMKALLKGIDLTQVKINFIKAENYLEVLKLFIQEVKSQGIDASKVEGSLNFDPYSYALRNGEFYHGIESNYDEAVQIMNLVKENIPAFDVITVNGNVFNNAGAAIVQELAYTLSSANDYLYNLTRRGIPAHSVGYRMVFSFATGSNYFMEIAKLRAARMLWTKIMEQYQPKCETAYRLHIHAESSFYNKTIYDPYVNMLRTTTETMSAAIAGADSISVYPFDVAYKKSDDFSRRIATNQQILLKEESYLDKVVDPSAGSYYIENLTNALAEKAWEIFKQIEDKGGFVEAIKAGMVQEAIEQMDAKRAKDVATRKTTILGTNQYPNLTEAKPVVEKQECCNCAAKAREIKTLSCHRLAEPFERLRMQTDNSSRKPKVFLLTYGNLAMRKARAGFATNFFGLASYQIIDNPGFETAEKGAEAAVASKADIVVLCSSDDEYADLVAATLPMLKKSFKHIVVAGNPVEQMESFNAQGVTDYINVKTNALESLTRYNESLL</sequence>